<evidence type="ECO:0000256" key="4">
    <source>
        <dbReference type="ARBA" id="ARBA00022485"/>
    </source>
</evidence>
<dbReference type="PANTHER" id="PTHR11780:SF10">
    <property type="entry name" value="NADH DEHYDROGENASE [UBIQUINONE] FLAVOPROTEIN 1, MITOCHONDRIAL"/>
    <property type="match status" value="1"/>
</dbReference>
<evidence type="ECO:0000259" key="10">
    <source>
        <dbReference type="SMART" id="SM00928"/>
    </source>
</evidence>
<dbReference type="InterPro" id="IPR037225">
    <property type="entry name" value="Nuo51_FMN-bd_sf"/>
</dbReference>
<name>A0ABS9LD41_9MICC</name>
<keyword evidence="7" id="KW-0479">Metal-binding</keyword>
<keyword evidence="9" id="KW-0411">Iron-sulfur</keyword>
<dbReference type="Gene3D" id="1.20.1440.230">
    <property type="entry name" value="NADH-ubiquinone oxidoreductase 51kDa subunit, iron-sulphur binding domain"/>
    <property type="match status" value="1"/>
</dbReference>
<dbReference type="InterPro" id="IPR037207">
    <property type="entry name" value="Nuop51_4Fe4S-bd_sf"/>
</dbReference>
<organism evidence="11 12">
    <name type="scientific">Arthrobacter hankyongi</name>
    <dbReference type="NCBI Taxonomy" id="2904801"/>
    <lineage>
        <taxon>Bacteria</taxon>
        <taxon>Bacillati</taxon>
        <taxon>Actinomycetota</taxon>
        <taxon>Actinomycetes</taxon>
        <taxon>Micrococcales</taxon>
        <taxon>Micrococcaceae</taxon>
        <taxon>Arthrobacter</taxon>
    </lineage>
</organism>
<dbReference type="SUPFAM" id="SSF140490">
    <property type="entry name" value="Nqo1C-terminal domain-like"/>
    <property type="match status" value="1"/>
</dbReference>
<dbReference type="RefSeq" id="WP_237826640.1">
    <property type="nucleotide sequence ID" value="NZ_JAKLTQ010000027.1"/>
</dbReference>
<accession>A0ABS9LD41</accession>
<dbReference type="InterPro" id="IPR019575">
    <property type="entry name" value="Nuop51_4Fe4S-bd"/>
</dbReference>
<keyword evidence="5" id="KW-0285">Flavoprotein</keyword>
<feature type="domain" description="NADH-ubiquinone oxidoreductase 51kDa subunit iron-sulphur binding" evidence="10">
    <location>
        <begin position="319"/>
        <end position="364"/>
    </location>
</feature>
<keyword evidence="12" id="KW-1185">Reference proteome</keyword>
<comment type="cofactor">
    <cofactor evidence="2">
        <name>[4Fe-4S] cluster</name>
        <dbReference type="ChEBI" id="CHEBI:49883"/>
    </cofactor>
</comment>
<dbReference type="Gene3D" id="3.10.20.600">
    <property type="match status" value="1"/>
</dbReference>
<proteinExistence type="inferred from homology"/>
<dbReference type="SMART" id="SM00928">
    <property type="entry name" value="NADH_4Fe-4S"/>
    <property type="match status" value="1"/>
</dbReference>
<comment type="similarity">
    <text evidence="3">Belongs to the complex I 51 kDa subunit family.</text>
</comment>
<reference evidence="11" key="1">
    <citation type="submission" date="2022-01" db="EMBL/GenBank/DDBJ databases">
        <authorList>
            <person name="Jo J.-H."/>
            <person name="Im W.-T."/>
        </authorList>
    </citation>
    <scope>NUCLEOTIDE SEQUENCE</scope>
    <source>
        <strain evidence="11">I2-34</strain>
    </source>
</reference>
<evidence type="ECO:0000256" key="8">
    <source>
        <dbReference type="ARBA" id="ARBA00023004"/>
    </source>
</evidence>
<dbReference type="EMBL" id="JAKLTQ010000027">
    <property type="protein sequence ID" value="MCG2624570.1"/>
    <property type="molecule type" value="Genomic_DNA"/>
</dbReference>
<comment type="caution">
    <text evidence="11">The sequence shown here is derived from an EMBL/GenBank/DDBJ whole genome shotgun (WGS) entry which is preliminary data.</text>
</comment>
<dbReference type="InterPro" id="IPR050837">
    <property type="entry name" value="ComplexI_51kDa_subunit"/>
</dbReference>
<evidence type="ECO:0000256" key="7">
    <source>
        <dbReference type="ARBA" id="ARBA00022723"/>
    </source>
</evidence>
<dbReference type="SUPFAM" id="SSF142019">
    <property type="entry name" value="Nqo1 FMN-binding domain-like"/>
    <property type="match status" value="1"/>
</dbReference>
<keyword evidence="6" id="KW-0288">FMN</keyword>
<keyword evidence="4" id="KW-0004">4Fe-4S</keyword>
<evidence type="ECO:0000256" key="9">
    <source>
        <dbReference type="ARBA" id="ARBA00023014"/>
    </source>
</evidence>
<keyword evidence="8" id="KW-0408">Iron</keyword>
<evidence type="ECO:0000313" key="12">
    <source>
        <dbReference type="Proteomes" id="UP001165368"/>
    </source>
</evidence>
<evidence type="ECO:0000256" key="1">
    <source>
        <dbReference type="ARBA" id="ARBA00001917"/>
    </source>
</evidence>
<sequence>MTISPASAAFRGTNAAAPEGNNRLFAAGAYANYRSHLLTYGPAGTGYATAGLLELLEASGLTGRGGAGFAAWRKAAATAAARGRFGGGPVVIANGAEGEPLSFKDRTLLHHAPHLVLDGLLAAADALAASRVYLYTAASNLPPVRQAIGERPEAGRIRLVEAPDTFISGEASAVVNAIESGSATPVDRIGRLTEHGFKGRPTLVQNVETLAHLGLIARFGPDWFRSAGTERDPGTRLVSVSGDVPAEQVLEVAGETPLVDVLRAAGADPSALSGVLVGGFHGRWVDPGNLLLSAAGPAQEIVRPGAGVVFALGSHRCGLAETARIAAYLATQSAGKCGPCRFGLPALSATLDRLAYGGADPALLPELRRLQSMVAGRGSCHHPDGTVQLTASALAVFADDVDRHLAGYCNRKELLS</sequence>
<dbReference type="Pfam" id="PF10589">
    <property type="entry name" value="NADH_4Fe-4S"/>
    <property type="match status" value="1"/>
</dbReference>
<comment type="cofactor">
    <cofactor evidence="1">
        <name>FMN</name>
        <dbReference type="ChEBI" id="CHEBI:58210"/>
    </cofactor>
</comment>
<evidence type="ECO:0000313" key="11">
    <source>
        <dbReference type="EMBL" id="MCG2624570.1"/>
    </source>
</evidence>
<dbReference type="Proteomes" id="UP001165368">
    <property type="component" value="Unassembled WGS sequence"/>
</dbReference>
<dbReference type="InterPro" id="IPR011538">
    <property type="entry name" value="Nuo51_FMN-bd"/>
</dbReference>
<dbReference type="PANTHER" id="PTHR11780">
    <property type="entry name" value="NADH-UBIQUINONE OXIDOREDUCTASE FLAVOPROTEIN 1 NDUFV1"/>
    <property type="match status" value="1"/>
</dbReference>
<evidence type="ECO:0000256" key="2">
    <source>
        <dbReference type="ARBA" id="ARBA00001966"/>
    </source>
</evidence>
<protein>
    <recommendedName>
        <fullName evidence="10">NADH-ubiquinone oxidoreductase 51kDa subunit iron-sulphur binding domain-containing protein</fullName>
    </recommendedName>
</protein>
<dbReference type="Gene3D" id="3.40.50.11540">
    <property type="entry name" value="NADH-ubiquinone oxidoreductase 51kDa subunit"/>
    <property type="match status" value="1"/>
</dbReference>
<dbReference type="Pfam" id="PF01512">
    <property type="entry name" value="Complex1_51K"/>
    <property type="match status" value="1"/>
</dbReference>
<evidence type="ECO:0000256" key="5">
    <source>
        <dbReference type="ARBA" id="ARBA00022630"/>
    </source>
</evidence>
<evidence type="ECO:0000256" key="3">
    <source>
        <dbReference type="ARBA" id="ARBA00007523"/>
    </source>
</evidence>
<evidence type="ECO:0000256" key="6">
    <source>
        <dbReference type="ARBA" id="ARBA00022643"/>
    </source>
</evidence>
<gene>
    <name evidence="11" type="ORF">LVY72_22015</name>
</gene>